<keyword evidence="3" id="KW-1133">Transmembrane helix</keyword>
<dbReference type="Proteomes" id="UP000609879">
    <property type="component" value="Unassembled WGS sequence"/>
</dbReference>
<dbReference type="CDD" id="cd07381">
    <property type="entry name" value="MPP_CapA"/>
    <property type="match status" value="1"/>
</dbReference>
<keyword evidence="3" id="KW-0472">Membrane</keyword>
<evidence type="ECO:0000313" key="5">
    <source>
        <dbReference type="EMBL" id="GID75230.1"/>
    </source>
</evidence>
<dbReference type="Gene3D" id="3.60.21.10">
    <property type="match status" value="1"/>
</dbReference>
<dbReference type="EMBL" id="BOMI01000073">
    <property type="protein sequence ID" value="GID75230.1"/>
    <property type="molecule type" value="Genomic_DNA"/>
</dbReference>
<keyword evidence="6" id="KW-1185">Reference proteome</keyword>
<evidence type="ECO:0000256" key="3">
    <source>
        <dbReference type="SAM" id="Phobius"/>
    </source>
</evidence>
<name>A0ABQ3Y5I9_9ACTN</name>
<comment type="caution">
    <text evidence="5">The sequence shown here is derived from an EMBL/GenBank/DDBJ whole genome shotgun (WGS) entry which is preliminary data.</text>
</comment>
<comment type="similarity">
    <text evidence="1">Belongs to the CapA family.</text>
</comment>
<gene>
    <name evidence="5" type="ORF">Ade02nite_38710</name>
</gene>
<dbReference type="SUPFAM" id="SSF56300">
    <property type="entry name" value="Metallo-dependent phosphatases"/>
    <property type="match status" value="1"/>
</dbReference>
<feature type="transmembrane region" description="Helical" evidence="3">
    <location>
        <begin position="12"/>
        <end position="37"/>
    </location>
</feature>
<evidence type="ECO:0000256" key="1">
    <source>
        <dbReference type="ARBA" id="ARBA00005662"/>
    </source>
</evidence>
<evidence type="ECO:0000256" key="2">
    <source>
        <dbReference type="SAM" id="MobiDB-lite"/>
    </source>
</evidence>
<sequence length="398" mass="40917">MNSHPPHRRQGLFGRPVLTITIVLAALAGIAAGSVAFANRDRGSSDSEWQQPGAAAAPDSSTSAAARPTEAAPVSADGTITLSATGDIMMSNAPGKLPPNDGEGFFDSVKAGLASDLVMGNLEQPLTEDTGTSKCGAGSGNCFAFRSPPSYAQHLKDGGFDLVNTANNHSKDFGVKGARNTRLALAEVGVKATGNTDEITVVDVKGVKVAVAGFSSYVGANSLIDLDQARSVVEKAKAQADLVVVQVHMGAEGADEQHVKPGTETFFGENRGDPIKFSHAMIDAGADLIVGHGPHVLRGMEFYKGKLIAYSLGNFAGGGKTLSRTGVLKYGGILHVTLGKDGSYAGGKFVSTYMNGSGLPTRDSANEQSRKLVAQLSTADFPSTGARIGTDGAIKPAA</sequence>
<proteinExistence type="inferred from homology"/>
<accession>A0ABQ3Y5I9</accession>
<keyword evidence="3" id="KW-0812">Transmembrane</keyword>
<dbReference type="PANTHER" id="PTHR33393">
    <property type="entry name" value="POLYGLUTAMINE SYNTHESIS ACCESSORY PROTEIN RV0574C-RELATED"/>
    <property type="match status" value="1"/>
</dbReference>
<protein>
    <recommendedName>
        <fullName evidence="4">Capsule synthesis protein CapA domain-containing protein</fullName>
    </recommendedName>
</protein>
<dbReference type="PANTHER" id="PTHR33393:SF11">
    <property type="entry name" value="POLYGLUTAMINE SYNTHESIS ACCESSORY PROTEIN RV0574C-RELATED"/>
    <property type="match status" value="1"/>
</dbReference>
<feature type="compositionally biased region" description="Low complexity" evidence="2">
    <location>
        <begin position="54"/>
        <end position="66"/>
    </location>
</feature>
<dbReference type="InterPro" id="IPR029052">
    <property type="entry name" value="Metallo-depent_PP-like"/>
</dbReference>
<feature type="domain" description="Capsule synthesis protein CapA" evidence="4">
    <location>
        <begin position="81"/>
        <end position="319"/>
    </location>
</feature>
<dbReference type="RefSeq" id="WP_203765304.1">
    <property type="nucleotide sequence ID" value="NZ_BAAABO010000019.1"/>
</dbReference>
<reference evidence="5 6" key="1">
    <citation type="submission" date="2021-01" db="EMBL/GenBank/DDBJ databases">
        <title>Whole genome shotgun sequence of Actinoplanes deccanensis NBRC 13994.</title>
        <authorList>
            <person name="Komaki H."/>
            <person name="Tamura T."/>
        </authorList>
    </citation>
    <scope>NUCLEOTIDE SEQUENCE [LARGE SCALE GENOMIC DNA]</scope>
    <source>
        <strain evidence="5 6">NBRC 13994</strain>
    </source>
</reference>
<evidence type="ECO:0000313" key="6">
    <source>
        <dbReference type="Proteomes" id="UP000609879"/>
    </source>
</evidence>
<organism evidence="5 6">
    <name type="scientific">Paractinoplanes deccanensis</name>
    <dbReference type="NCBI Taxonomy" id="113561"/>
    <lineage>
        <taxon>Bacteria</taxon>
        <taxon>Bacillati</taxon>
        <taxon>Actinomycetota</taxon>
        <taxon>Actinomycetes</taxon>
        <taxon>Micromonosporales</taxon>
        <taxon>Micromonosporaceae</taxon>
        <taxon>Paractinoplanes</taxon>
    </lineage>
</organism>
<dbReference type="InterPro" id="IPR019079">
    <property type="entry name" value="Capsule_synth_CapA"/>
</dbReference>
<evidence type="ECO:0000259" key="4">
    <source>
        <dbReference type="SMART" id="SM00854"/>
    </source>
</evidence>
<feature type="region of interest" description="Disordered" evidence="2">
    <location>
        <begin position="40"/>
        <end position="77"/>
    </location>
</feature>
<dbReference type="SMART" id="SM00854">
    <property type="entry name" value="PGA_cap"/>
    <property type="match status" value="1"/>
</dbReference>
<dbReference type="InterPro" id="IPR052169">
    <property type="entry name" value="CW_Biosynth-Accessory"/>
</dbReference>
<dbReference type="Pfam" id="PF09587">
    <property type="entry name" value="PGA_cap"/>
    <property type="match status" value="1"/>
</dbReference>